<gene>
    <name evidence="2" type="ORF">GGD40_001181</name>
</gene>
<dbReference type="Proteomes" id="UP000540929">
    <property type="component" value="Unassembled WGS sequence"/>
</dbReference>
<dbReference type="InterPro" id="IPR031939">
    <property type="entry name" value="Adhesin_E-like"/>
</dbReference>
<dbReference type="AlphaFoldDB" id="A0A7Y9WIX5"/>
<dbReference type="EMBL" id="JACCAS010000001">
    <property type="protein sequence ID" value="NYH21702.1"/>
    <property type="molecule type" value="Genomic_DNA"/>
</dbReference>
<sequence length="81" mass="8685">MLEDFSKPQPNATKGKPAFQSLVNSVVINCATRQISQPKVLAYTGKMGGGKLIEGKEYPHTFEPFAEGSLESDIAAKICIG</sequence>
<evidence type="ECO:0000259" key="1">
    <source>
        <dbReference type="Pfam" id="PF16747"/>
    </source>
</evidence>
<reference evidence="2 3" key="1">
    <citation type="submission" date="2020-07" db="EMBL/GenBank/DDBJ databases">
        <title>Exploring microbial biodiversity for novel pathways involved in the catabolism of aromatic compounds derived from lignin.</title>
        <authorList>
            <person name="Elkins J."/>
        </authorList>
    </citation>
    <scope>NUCLEOTIDE SEQUENCE [LARGE SCALE GENOMIC DNA]</scope>
    <source>
        <strain evidence="2 3">H2C3C</strain>
    </source>
</reference>
<organism evidence="2 3">
    <name type="scientific">Paraburkholderia bryophila</name>
    <dbReference type="NCBI Taxonomy" id="420952"/>
    <lineage>
        <taxon>Bacteria</taxon>
        <taxon>Pseudomonadati</taxon>
        <taxon>Pseudomonadota</taxon>
        <taxon>Betaproteobacteria</taxon>
        <taxon>Burkholderiales</taxon>
        <taxon>Burkholderiaceae</taxon>
        <taxon>Paraburkholderia</taxon>
    </lineage>
</organism>
<evidence type="ECO:0000313" key="3">
    <source>
        <dbReference type="Proteomes" id="UP000540929"/>
    </source>
</evidence>
<feature type="domain" description="Surface-adhesin protein E-like" evidence="1">
    <location>
        <begin position="2"/>
        <end position="79"/>
    </location>
</feature>
<protein>
    <recommendedName>
        <fullName evidence="1">Surface-adhesin protein E-like domain-containing protein</fullName>
    </recommendedName>
</protein>
<keyword evidence="3" id="KW-1185">Reference proteome</keyword>
<evidence type="ECO:0000313" key="2">
    <source>
        <dbReference type="EMBL" id="NYH21702.1"/>
    </source>
</evidence>
<comment type="caution">
    <text evidence="2">The sequence shown here is derived from an EMBL/GenBank/DDBJ whole genome shotgun (WGS) entry which is preliminary data.</text>
</comment>
<dbReference type="Pfam" id="PF16747">
    <property type="entry name" value="Adhesin_E"/>
    <property type="match status" value="1"/>
</dbReference>
<name>A0A7Y9WIX5_9BURK</name>
<dbReference type="RefSeq" id="WP_179743071.1">
    <property type="nucleotide sequence ID" value="NZ_JACCAS010000001.1"/>
</dbReference>
<accession>A0A7Y9WIX5</accession>
<proteinExistence type="predicted"/>